<evidence type="ECO:0000313" key="1">
    <source>
        <dbReference type="EMBL" id="SVB45775.1"/>
    </source>
</evidence>
<accession>A0A382E5P7</accession>
<feature type="non-terminal residue" evidence="1">
    <location>
        <position position="45"/>
    </location>
</feature>
<dbReference type="AlphaFoldDB" id="A0A382E5P7"/>
<dbReference type="EMBL" id="UINC01042741">
    <property type="protein sequence ID" value="SVB45775.1"/>
    <property type="molecule type" value="Genomic_DNA"/>
</dbReference>
<name>A0A382E5P7_9ZZZZ</name>
<reference evidence="1" key="1">
    <citation type="submission" date="2018-05" db="EMBL/GenBank/DDBJ databases">
        <authorList>
            <person name="Lanie J.A."/>
            <person name="Ng W.-L."/>
            <person name="Kazmierczak K.M."/>
            <person name="Andrzejewski T.M."/>
            <person name="Davidsen T.M."/>
            <person name="Wayne K.J."/>
            <person name="Tettelin H."/>
            <person name="Glass J.I."/>
            <person name="Rusch D."/>
            <person name="Podicherti R."/>
            <person name="Tsui H.-C.T."/>
            <person name="Winkler M.E."/>
        </authorList>
    </citation>
    <scope>NUCLEOTIDE SEQUENCE</scope>
</reference>
<organism evidence="1">
    <name type="scientific">marine metagenome</name>
    <dbReference type="NCBI Taxonomy" id="408172"/>
    <lineage>
        <taxon>unclassified sequences</taxon>
        <taxon>metagenomes</taxon>
        <taxon>ecological metagenomes</taxon>
    </lineage>
</organism>
<proteinExistence type="predicted"/>
<sequence>MKPTFIAFLALCLCMPVAGADKKPKIAPNGPKAKAAIEKEIRFRL</sequence>
<gene>
    <name evidence="1" type="ORF">METZ01_LOCUS198629</name>
</gene>
<protein>
    <submittedName>
        <fullName evidence="1">Uncharacterized protein</fullName>
    </submittedName>
</protein>